<protein>
    <submittedName>
        <fullName evidence="4">Peptide transporter PTR2</fullName>
    </submittedName>
</protein>
<reference evidence="4 5" key="1">
    <citation type="journal article" date="2014" name="Am. J. Bot.">
        <title>Genome assembly and annotation for red clover (Trifolium pratense; Fabaceae).</title>
        <authorList>
            <person name="Istvanek J."/>
            <person name="Jaros M."/>
            <person name="Krenek A."/>
            <person name="Repkova J."/>
        </authorList>
    </citation>
    <scope>NUCLEOTIDE SEQUENCE [LARGE SCALE GENOMIC DNA]</scope>
    <source>
        <strain evidence="5">cv. Tatra</strain>
        <tissue evidence="4">Young leaves</tissue>
    </source>
</reference>
<feature type="compositionally biased region" description="Polar residues" evidence="1">
    <location>
        <begin position="63"/>
        <end position="81"/>
    </location>
</feature>
<evidence type="ECO:0000313" key="4">
    <source>
        <dbReference type="EMBL" id="PNX75766.1"/>
    </source>
</evidence>
<accession>A0A2K3LB64</accession>
<evidence type="ECO:0000313" key="5">
    <source>
        <dbReference type="Proteomes" id="UP000236291"/>
    </source>
</evidence>
<organism evidence="4 5">
    <name type="scientific">Trifolium pratense</name>
    <name type="common">Red clover</name>
    <dbReference type="NCBI Taxonomy" id="57577"/>
    <lineage>
        <taxon>Eukaryota</taxon>
        <taxon>Viridiplantae</taxon>
        <taxon>Streptophyta</taxon>
        <taxon>Embryophyta</taxon>
        <taxon>Tracheophyta</taxon>
        <taxon>Spermatophyta</taxon>
        <taxon>Magnoliopsida</taxon>
        <taxon>eudicotyledons</taxon>
        <taxon>Gunneridae</taxon>
        <taxon>Pentapetalae</taxon>
        <taxon>rosids</taxon>
        <taxon>fabids</taxon>
        <taxon>Fabales</taxon>
        <taxon>Fabaceae</taxon>
        <taxon>Papilionoideae</taxon>
        <taxon>50 kb inversion clade</taxon>
        <taxon>NPAAA clade</taxon>
        <taxon>Hologalegina</taxon>
        <taxon>IRL clade</taxon>
        <taxon>Trifolieae</taxon>
        <taxon>Trifolium</taxon>
    </lineage>
</organism>
<feature type="non-terminal residue" evidence="4">
    <location>
        <position position="344"/>
    </location>
</feature>
<reference evidence="4 5" key="2">
    <citation type="journal article" date="2017" name="Front. Plant Sci.">
        <title>Gene Classification and Mining of Molecular Markers Useful in Red Clover (Trifolium pratense) Breeding.</title>
        <authorList>
            <person name="Istvanek J."/>
            <person name="Dluhosova J."/>
            <person name="Dluhos P."/>
            <person name="Patkova L."/>
            <person name="Nedelnik J."/>
            <person name="Repkova J."/>
        </authorList>
    </citation>
    <scope>NUCLEOTIDE SEQUENCE [LARGE SCALE GENOMIC DNA]</scope>
    <source>
        <strain evidence="5">cv. Tatra</strain>
        <tissue evidence="4">Young leaves</tissue>
    </source>
</reference>
<dbReference type="AlphaFoldDB" id="A0A2K3LB64"/>
<dbReference type="Pfam" id="PF22936">
    <property type="entry name" value="Pol_BBD"/>
    <property type="match status" value="1"/>
</dbReference>
<dbReference type="InterPro" id="IPR054722">
    <property type="entry name" value="PolX-like_BBD"/>
</dbReference>
<gene>
    <name evidence="4" type="ORF">L195_g031707</name>
</gene>
<comment type="caution">
    <text evidence="4">The sequence shown here is derived from an EMBL/GenBank/DDBJ whole genome shotgun (WGS) entry which is preliminary data.</text>
</comment>
<name>A0A2K3LB64_TRIPR</name>
<dbReference type="Pfam" id="PF25597">
    <property type="entry name" value="SH3_retrovirus"/>
    <property type="match status" value="1"/>
</dbReference>
<feature type="region of interest" description="Disordered" evidence="1">
    <location>
        <begin position="47"/>
        <end position="81"/>
    </location>
</feature>
<evidence type="ECO:0000256" key="1">
    <source>
        <dbReference type="SAM" id="MobiDB-lite"/>
    </source>
</evidence>
<feature type="domain" description="Retroviral polymerase SH3-like" evidence="3">
    <location>
        <begin position="186"/>
        <end position="218"/>
    </location>
</feature>
<dbReference type="InterPro" id="IPR057670">
    <property type="entry name" value="SH3_retrovirus"/>
</dbReference>
<sequence>MDPLPTINKVYSLVVQEESYHALINPVIPNYNDSNVLVNASDARKQFNRGKSPMHSGKATPTVGPSSNHIHTTPTPKTDSGANDHICSSLHWFSSFYKIKPIHVNLPNGNSVIVKYAGNDLSSKKMIGLSDQADGLFRLMINGSYPTLPTLVSFPANKCVNSVCNDSTISATSTIPSHALWHFRLGYKGYVLYDLSTREIFISRHVTFHEHVLPYPSSPSVFTSNWDYFSSHLVSDTPIPTSNDILTPSSCISSTDITLSTPLSPPLPTVIHPSRYSTRPKHIPPYLKDYVCNALDHSSMKSSVKHHADGTVERYKARLVAKGFNPIEGLDYFDTFSPVAKLTT</sequence>
<feature type="domain" description="Retrovirus-related Pol polyprotein from transposon TNT 1-94-like beta-barrel" evidence="2">
    <location>
        <begin position="78"/>
        <end position="118"/>
    </location>
</feature>
<evidence type="ECO:0000259" key="2">
    <source>
        <dbReference type="Pfam" id="PF22936"/>
    </source>
</evidence>
<evidence type="ECO:0000259" key="3">
    <source>
        <dbReference type="Pfam" id="PF25597"/>
    </source>
</evidence>
<dbReference type="EMBL" id="ASHM01029561">
    <property type="protein sequence ID" value="PNX75766.1"/>
    <property type="molecule type" value="Genomic_DNA"/>
</dbReference>
<dbReference type="Proteomes" id="UP000236291">
    <property type="component" value="Unassembled WGS sequence"/>
</dbReference>
<proteinExistence type="predicted"/>